<dbReference type="EMBL" id="CP047265">
    <property type="protein sequence ID" value="QHF03875.1"/>
    <property type="molecule type" value="Genomic_DNA"/>
</dbReference>
<reference evidence="1 2" key="1">
    <citation type="journal article" date="2014" name="Genome Announc.">
        <title>Draft Genome Sequences of a Phylogenetically Diverse Suite of Pseudomonas syringae Strains from Multiple Source Populations.</title>
        <authorList>
            <person name="Baltrus D.A."/>
            <person name="Yourstone S."/>
            <person name="Lind A."/>
            <person name="Guilbaud C."/>
            <person name="Sands D.C."/>
            <person name="Jones C.D."/>
            <person name="Morris C.E."/>
            <person name="Dangl J.L."/>
        </authorList>
    </citation>
    <scope>NUCLEOTIDE SEQUENCE [LARGE SCALE GENOMIC DNA]</scope>
    <source>
        <strain evidence="1 2">CC1524</strain>
    </source>
</reference>
<dbReference type="RefSeq" id="WP_024686540.1">
    <property type="nucleotide sequence ID" value="NZ_CP047265.1"/>
</dbReference>
<accession>A0ABX6HEA3</accession>
<proteinExistence type="predicted"/>
<evidence type="ECO:0000313" key="1">
    <source>
        <dbReference type="EMBL" id="QHF03875.1"/>
    </source>
</evidence>
<sequence>MIRFSHFVGTMVAAVVISANADTSPGDVRYSVTKDESKANIKRTVEVVLDQRVDQQTLESLAQKIKDSKPGSYQRTFIGWRIKCEESGAYWVKTDYLPNLSVQFLGSTLAQYNQLQSPGTTVEGEVFGSWVGTWGADYKMVGYRKAGKTFIRSTYTDGASGTTELVEKTISGRSALVDVEGSDFDEYYSVNARGDLEFWGEGGNYYTAKAIH</sequence>
<dbReference type="Proteomes" id="UP000464644">
    <property type="component" value="Chromosome"/>
</dbReference>
<organism evidence="1 2">
    <name type="scientific">Pseudomonas asturiensis</name>
    <dbReference type="NCBI Taxonomy" id="1190415"/>
    <lineage>
        <taxon>Bacteria</taxon>
        <taxon>Pseudomonadati</taxon>
        <taxon>Pseudomonadota</taxon>
        <taxon>Gammaproteobacteria</taxon>
        <taxon>Pseudomonadales</taxon>
        <taxon>Pseudomonadaceae</taxon>
        <taxon>Pseudomonas</taxon>
    </lineage>
</organism>
<protein>
    <submittedName>
        <fullName evidence="1">Uncharacterized protein</fullName>
    </submittedName>
</protein>
<gene>
    <name evidence="1" type="ORF">N015_16225</name>
</gene>
<name>A0ABX6HEA3_9PSED</name>
<keyword evidence="2" id="KW-1185">Reference proteome</keyword>
<evidence type="ECO:0000313" key="2">
    <source>
        <dbReference type="Proteomes" id="UP000464644"/>
    </source>
</evidence>